<dbReference type="EMBL" id="JAGSOY010000308">
    <property type="protein sequence ID" value="MBU2714475.1"/>
    <property type="molecule type" value="Genomic_DNA"/>
</dbReference>
<gene>
    <name evidence="1" type="ORF">KCG35_25830</name>
</gene>
<feature type="non-terminal residue" evidence="1">
    <location>
        <position position="1"/>
    </location>
</feature>
<sequence>YLEKKVKQTDVFNRKQRGYLKDYFIKGVRPEYDYIDNPMPIPLLFMLWFHPDQSQACWNEIVSYVWKMPDDIIYDHYKTSIEIFTRNAGTVFRYNPKDGFYDGFMGGLEERIFTILFGDKFKSYIYISQTWEVNLNDLKVIPARWFYSIIWLKKSLENINPTVFWQYDQPIDLCIAGLKDSHIEDFLGLHRIGLPERKERARHRFYEYLNILAGENYPEGEFRVNYIKKMRTKLNEEKIPPLLDELWQKAKKGELTPDYICS</sequence>
<evidence type="ECO:0000313" key="1">
    <source>
        <dbReference type="EMBL" id="MBU2714475.1"/>
    </source>
</evidence>
<comment type="caution">
    <text evidence="1">The sequence shown here is derived from an EMBL/GenBank/DDBJ whole genome shotgun (WGS) entry which is preliminary data.</text>
</comment>
<proteinExistence type="predicted"/>
<name>A0ABS5ZKK3_9GAMM</name>
<evidence type="ECO:0000313" key="2">
    <source>
        <dbReference type="Proteomes" id="UP000690515"/>
    </source>
</evidence>
<dbReference type="Proteomes" id="UP000690515">
    <property type="component" value="Unassembled WGS sequence"/>
</dbReference>
<organism evidence="1 2">
    <name type="scientific">Zooshikella harenae</name>
    <dbReference type="NCBI Taxonomy" id="2827238"/>
    <lineage>
        <taxon>Bacteria</taxon>
        <taxon>Pseudomonadati</taxon>
        <taxon>Pseudomonadota</taxon>
        <taxon>Gammaproteobacteria</taxon>
        <taxon>Oceanospirillales</taxon>
        <taxon>Zooshikellaceae</taxon>
        <taxon>Zooshikella</taxon>
    </lineage>
</organism>
<accession>A0ABS5ZKK3</accession>
<protein>
    <recommendedName>
        <fullName evidence="3">Homing endonuclease LAGLIDADG domain-containing protein</fullName>
    </recommendedName>
</protein>
<dbReference type="RefSeq" id="WP_215822764.1">
    <property type="nucleotide sequence ID" value="NZ_JAGSOY010000308.1"/>
</dbReference>
<feature type="non-terminal residue" evidence="1">
    <location>
        <position position="262"/>
    </location>
</feature>
<keyword evidence="2" id="KW-1185">Reference proteome</keyword>
<reference evidence="1 2" key="1">
    <citation type="submission" date="2021-04" db="EMBL/GenBank/DDBJ databases">
        <authorList>
            <person name="Pira H."/>
            <person name="Risdian C."/>
            <person name="Wink J."/>
        </authorList>
    </citation>
    <scope>NUCLEOTIDE SEQUENCE [LARGE SCALE GENOMIC DNA]</scope>
    <source>
        <strain evidence="1 2">WH53</strain>
    </source>
</reference>
<evidence type="ECO:0008006" key="3">
    <source>
        <dbReference type="Google" id="ProtNLM"/>
    </source>
</evidence>